<dbReference type="EMBL" id="LCRH01000010">
    <property type="protein sequence ID" value="KKW33055.1"/>
    <property type="molecule type" value="Genomic_DNA"/>
</dbReference>
<protein>
    <submittedName>
        <fullName evidence="1">Uncharacterized protein</fullName>
    </submittedName>
</protein>
<dbReference type="AlphaFoldDB" id="A0A0G1XQA0"/>
<proteinExistence type="predicted"/>
<accession>A0A0G1XQA0</accession>
<organism evidence="1 2">
    <name type="scientific">Candidatus Uhrbacteria bacterium GW2011_GWA2_52_8d</name>
    <dbReference type="NCBI Taxonomy" id="1618979"/>
    <lineage>
        <taxon>Bacteria</taxon>
        <taxon>Candidatus Uhriibacteriota</taxon>
    </lineage>
</organism>
<evidence type="ECO:0000313" key="1">
    <source>
        <dbReference type="EMBL" id="KKW33055.1"/>
    </source>
</evidence>
<sequence>MKHVFAHALTDQPETLLSRAGYVMHCVEAGRACYHRPLNDARFPRFHLYVRIVNSKMEIDLHFDALDSIRHKGNHDQSWAYEGGRVSTEMHKIVETISGNVRPNTISHPSEPSTTPL</sequence>
<dbReference type="Proteomes" id="UP000034054">
    <property type="component" value="Unassembled WGS sequence"/>
</dbReference>
<evidence type="ECO:0000313" key="2">
    <source>
        <dbReference type="Proteomes" id="UP000034054"/>
    </source>
</evidence>
<name>A0A0G1XQA0_9BACT</name>
<reference evidence="1 2" key="1">
    <citation type="journal article" date="2015" name="Nature">
        <title>rRNA introns, odd ribosomes, and small enigmatic genomes across a large radiation of phyla.</title>
        <authorList>
            <person name="Brown C.T."/>
            <person name="Hug L.A."/>
            <person name="Thomas B.C."/>
            <person name="Sharon I."/>
            <person name="Castelle C.J."/>
            <person name="Singh A."/>
            <person name="Wilkins M.J."/>
            <person name="Williams K.H."/>
            <person name="Banfield J.F."/>
        </authorList>
    </citation>
    <scope>NUCLEOTIDE SEQUENCE [LARGE SCALE GENOMIC DNA]</scope>
</reference>
<comment type="caution">
    <text evidence="1">The sequence shown here is derived from an EMBL/GenBank/DDBJ whole genome shotgun (WGS) entry which is preliminary data.</text>
</comment>
<gene>
    <name evidence="1" type="ORF">UY76_C0010G0012</name>
</gene>